<proteinExistence type="predicted"/>
<dbReference type="STRING" id="694429.Pyrfu_0022"/>
<evidence type="ECO:0000313" key="2">
    <source>
        <dbReference type="Proteomes" id="UP000001037"/>
    </source>
</evidence>
<sequence length="115" mass="13334">MSSGQGQTSTRTKISEKELEKIMSQLIEQESKAKDPKKKWVTRMLRSAKMYHKMCPYYDKRTGKCFIKMGGKCERDGKFDGCPVFIEWLSKKYDELTQKGVPLPMDFQDLVLLAV</sequence>
<dbReference type="EMBL" id="CP002838">
    <property type="protein sequence ID" value="AEM37894.1"/>
    <property type="molecule type" value="Genomic_DNA"/>
</dbReference>
<dbReference type="HOGENOM" id="CLU_162442_0_0_2"/>
<dbReference type="AlphaFoldDB" id="G0EDQ7"/>
<dbReference type="KEGG" id="pfm:Pyrfu_0022"/>
<dbReference type="InParanoid" id="G0EDQ7"/>
<protein>
    <submittedName>
        <fullName evidence="1">Uncharacterized protein</fullName>
    </submittedName>
</protein>
<dbReference type="GeneID" id="11139647"/>
<evidence type="ECO:0000313" key="1">
    <source>
        <dbReference type="EMBL" id="AEM37894.1"/>
    </source>
</evidence>
<gene>
    <name evidence="1" type="ordered locus">Pyrfu_0022</name>
</gene>
<dbReference type="eggNOG" id="arCOG04266">
    <property type="taxonomic scope" value="Archaea"/>
</dbReference>
<dbReference type="Proteomes" id="UP000001037">
    <property type="component" value="Chromosome"/>
</dbReference>
<dbReference type="RefSeq" id="WP_014025571.1">
    <property type="nucleotide sequence ID" value="NC_015931.1"/>
</dbReference>
<accession>G0EDQ7</accession>
<name>G0EDQ7_PYRF1</name>
<reference evidence="1 2" key="1">
    <citation type="journal article" date="2011" name="Stand. Genomic Sci.">
        <title>Complete genome sequence of the hyperthermophilic chemolithoautotroph Pyrolobus fumarii type strain (1A).</title>
        <authorList>
            <person name="Anderson I."/>
            <person name="Goker M."/>
            <person name="Nolan M."/>
            <person name="Lucas S."/>
            <person name="Hammon N."/>
            <person name="Deshpande S."/>
            <person name="Cheng J.F."/>
            <person name="Tapia R."/>
            <person name="Han C."/>
            <person name="Goodwin L."/>
            <person name="Pitluck S."/>
            <person name="Huntemann M."/>
            <person name="Liolios K."/>
            <person name="Ivanova N."/>
            <person name="Pagani I."/>
            <person name="Mavromatis K."/>
            <person name="Ovchinikova G."/>
            <person name="Pati A."/>
            <person name="Chen A."/>
            <person name="Palaniappan K."/>
            <person name="Land M."/>
            <person name="Hauser L."/>
            <person name="Brambilla E.M."/>
            <person name="Huber H."/>
            <person name="Yasawong M."/>
            <person name="Rohde M."/>
            <person name="Spring S."/>
            <person name="Abt B."/>
            <person name="Sikorski J."/>
            <person name="Wirth R."/>
            <person name="Detter J.C."/>
            <person name="Woyke T."/>
            <person name="Bristow J."/>
            <person name="Eisen J.A."/>
            <person name="Markowitz V."/>
            <person name="Hugenholtz P."/>
            <person name="Kyrpides N.C."/>
            <person name="Klenk H.P."/>
            <person name="Lapidus A."/>
        </authorList>
    </citation>
    <scope>NUCLEOTIDE SEQUENCE [LARGE SCALE GENOMIC DNA]</scope>
    <source>
        <strain evidence="2">DSM 11204 / 1A</strain>
    </source>
</reference>
<keyword evidence="2" id="KW-1185">Reference proteome</keyword>
<organism evidence="1 2">
    <name type="scientific">Pyrolobus fumarii (strain DSM 11204 / 1A)</name>
    <dbReference type="NCBI Taxonomy" id="694429"/>
    <lineage>
        <taxon>Archaea</taxon>
        <taxon>Thermoproteota</taxon>
        <taxon>Thermoprotei</taxon>
        <taxon>Desulfurococcales</taxon>
        <taxon>Pyrodictiaceae</taxon>
        <taxon>Pyrolobus</taxon>
    </lineage>
</organism>